<dbReference type="PANTHER" id="PTHR15111:SF0">
    <property type="entry name" value="UNCONVENTIONAL PREFOLDIN RPB5 INTERACTOR 1"/>
    <property type="match status" value="1"/>
</dbReference>
<dbReference type="InterPro" id="IPR052255">
    <property type="entry name" value="RNA_pol_II_subunit5-mediator"/>
</dbReference>
<dbReference type="GO" id="GO:0005634">
    <property type="term" value="C:nucleus"/>
    <property type="evidence" value="ECO:0007669"/>
    <property type="project" value="UniProtKB-SubCell"/>
</dbReference>
<dbReference type="PANTHER" id="PTHR15111">
    <property type="entry name" value="RNA POLYMERASE II SUBUNIT 5-MEDIATING PROTEIN NNX3"/>
    <property type="match status" value="1"/>
</dbReference>
<feature type="compositionally biased region" description="Basic and acidic residues" evidence="5">
    <location>
        <begin position="162"/>
        <end position="209"/>
    </location>
</feature>
<dbReference type="Proteomes" id="UP000001064">
    <property type="component" value="Unassembled WGS sequence"/>
</dbReference>
<dbReference type="AlphaFoldDB" id="F1A3H9"/>
<evidence type="ECO:0000256" key="3">
    <source>
        <dbReference type="ARBA" id="ARBA00038295"/>
    </source>
</evidence>
<feature type="region of interest" description="Disordered" evidence="5">
    <location>
        <begin position="462"/>
        <end position="493"/>
    </location>
</feature>
<dbReference type="GO" id="GO:0003714">
    <property type="term" value="F:transcription corepressor activity"/>
    <property type="evidence" value="ECO:0000318"/>
    <property type="project" value="GO_Central"/>
</dbReference>
<dbReference type="SUPFAM" id="SSF46579">
    <property type="entry name" value="Prefoldin"/>
    <property type="match status" value="1"/>
</dbReference>
<feature type="compositionally biased region" description="Basic and acidic residues" evidence="5">
    <location>
        <begin position="268"/>
        <end position="281"/>
    </location>
</feature>
<dbReference type="FunCoup" id="F1A3H9">
    <property type="interactions" value="743"/>
</dbReference>
<protein>
    <submittedName>
        <fullName evidence="6">Uncharacterized protein</fullName>
    </submittedName>
</protein>
<evidence type="ECO:0000256" key="4">
    <source>
        <dbReference type="SAM" id="Coils"/>
    </source>
</evidence>
<dbReference type="Gene3D" id="1.10.287.370">
    <property type="match status" value="1"/>
</dbReference>
<dbReference type="eggNOG" id="KOG3130">
    <property type="taxonomic scope" value="Eukaryota"/>
</dbReference>
<dbReference type="NCBIfam" id="TIGR00293">
    <property type="entry name" value="prefoldin subunit alpha"/>
    <property type="match status" value="1"/>
</dbReference>
<proteinExistence type="inferred from homology"/>
<dbReference type="GO" id="GO:0019212">
    <property type="term" value="F:phosphatase inhibitor activity"/>
    <property type="evidence" value="ECO:0000318"/>
    <property type="project" value="GO_Central"/>
</dbReference>
<feature type="coiled-coil region" evidence="4">
    <location>
        <begin position="86"/>
        <end position="113"/>
    </location>
</feature>
<feature type="region of interest" description="Disordered" evidence="5">
    <location>
        <begin position="162"/>
        <end position="284"/>
    </location>
</feature>
<dbReference type="GO" id="GO:0000122">
    <property type="term" value="P:negative regulation of transcription by RNA polymerase II"/>
    <property type="evidence" value="ECO:0000318"/>
    <property type="project" value="GO_Central"/>
</dbReference>
<accession>F1A3H9</accession>
<dbReference type="VEuPathDB" id="AmoebaDB:DICPUDRAFT_84709"/>
<comment type="similarity">
    <text evidence="3">Belongs to the RNA polymerase II subunit 5-mediating protein family.</text>
</comment>
<keyword evidence="4" id="KW-0175">Coiled coil</keyword>
<keyword evidence="2" id="KW-0539">Nucleus</keyword>
<name>F1A3H9_DICPU</name>
<dbReference type="OMA" id="ICEVGYF"/>
<feature type="compositionally biased region" description="Acidic residues" evidence="5">
    <location>
        <begin position="230"/>
        <end position="239"/>
    </location>
</feature>
<dbReference type="Pfam" id="PF02996">
    <property type="entry name" value="Prefoldin"/>
    <property type="match status" value="1"/>
</dbReference>
<feature type="compositionally biased region" description="Basic residues" evidence="5">
    <location>
        <begin position="484"/>
        <end position="493"/>
    </location>
</feature>
<dbReference type="STRING" id="5786.F1A3H9"/>
<dbReference type="EMBL" id="GL871459">
    <property type="protein sequence ID" value="EGC29251.1"/>
    <property type="molecule type" value="Genomic_DNA"/>
</dbReference>
<evidence type="ECO:0000256" key="1">
    <source>
        <dbReference type="ARBA" id="ARBA00004123"/>
    </source>
</evidence>
<dbReference type="InterPro" id="IPR009053">
    <property type="entry name" value="Prefoldin"/>
</dbReference>
<evidence type="ECO:0000256" key="2">
    <source>
        <dbReference type="ARBA" id="ARBA00023242"/>
    </source>
</evidence>
<feature type="compositionally biased region" description="Low complexity" evidence="5">
    <location>
        <begin position="399"/>
        <end position="411"/>
    </location>
</feature>
<dbReference type="OrthoDB" id="21413at2759"/>
<evidence type="ECO:0000313" key="6">
    <source>
        <dbReference type="EMBL" id="EGC29251.1"/>
    </source>
</evidence>
<evidence type="ECO:0000313" key="7">
    <source>
        <dbReference type="Proteomes" id="UP000001064"/>
    </source>
</evidence>
<keyword evidence="7" id="KW-1185">Reference proteome</keyword>
<dbReference type="InParanoid" id="F1A3H9"/>
<reference evidence="7" key="1">
    <citation type="journal article" date="2011" name="Genome Biol.">
        <title>Comparative genomics of the social amoebae Dictyostelium discoideum and Dictyostelium purpureum.</title>
        <authorList>
            <consortium name="US DOE Joint Genome Institute (JGI-PGF)"/>
            <person name="Sucgang R."/>
            <person name="Kuo A."/>
            <person name="Tian X."/>
            <person name="Salerno W."/>
            <person name="Parikh A."/>
            <person name="Feasley C.L."/>
            <person name="Dalin E."/>
            <person name="Tu H."/>
            <person name="Huang E."/>
            <person name="Barry K."/>
            <person name="Lindquist E."/>
            <person name="Shapiro H."/>
            <person name="Bruce D."/>
            <person name="Schmutz J."/>
            <person name="Salamov A."/>
            <person name="Fey P."/>
            <person name="Gaudet P."/>
            <person name="Anjard C."/>
            <person name="Babu M.M."/>
            <person name="Basu S."/>
            <person name="Bushmanova Y."/>
            <person name="van der Wel H."/>
            <person name="Katoh-Kurasawa M."/>
            <person name="Dinh C."/>
            <person name="Coutinho P.M."/>
            <person name="Saito T."/>
            <person name="Elias M."/>
            <person name="Schaap P."/>
            <person name="Kay R.R."/>
            <person name="Henrissat B."/>
            <person name="Eichinger L."/>
            <person name="Rivero F."/>
            <person name="Putnam N.H."/>
            <person name="West C.M."/>
            <person name="Loomis W.F."/>
            <person name="Chisholm R.L."/>
            <person name="Shaulsky G."/>
            <person name="Strassmann J.E."/>
            <person name="Queller D.C."/>
            <person name="Kuspa A."/>
            <person name="Grigoriev I.V."/>
        </authorList>
    </citation>
    <scope>NUCLEOTIDE SEQUENCE [LARGE SCALE GENOMIC DNA]</scope>
    <source>
        <strain evidence="7">QSDP1</strain>
    </source>
</reference>
<comment type="subcellular location">
    <subcellularLocation>
        <location evidence="1">Nucleus</location>
    </subcellularLocation>
</comment>
<gene>
    <name evidence="6" type="ORF">DICPUDRAFT_84709</name>
</gene>
<dbReference type="GeneID" id="10506299"/>
<dbReference type="GO" id="GO:0003682">
    <property type="term" value="F:chromatin binding"/>
    <property type="evidence" value="ECO:0000318"/>
    <property type="project" value="GO_Central"/>
</dbReference>
<dbReference type="InterPro" id="IPR004127">
    <property type="entry name" value="Prefoldin_subunit_alpha"/>
</dbReference>
<dbReference type="CDD" id="cd23159">
    <property type="entry name" value="Prefoldin_URI1"/>
    <property type="match status" value="1"/>
</dbReference>
<feature type="region of interest" description="Disordered" evidence="5">
    <location>
        <begin position="368"/>
        <end position="421"/>
    </location>
</feature>
<dbReference type="GO" id="GO:2001243">
    <property type="term" value="P:negative regulation of intrinsic apoptotic signaling pathway"/>
    <property type="evidence" value="ECO:0000318"/>
    <property type="project" value="GO_Central"/>
</dbReference>
<feature type="compositionally biased region" description="Acidic residues" evidence="5">
    <location>
        <begin position="249"/>
        <end position="267"/>
    </location>
</feature>
<dbReference type="RefSeq" id="XP_003294220.1">
    <property type="nucleotide sequence ID" value="XM_003294172.1"/>
</dbReference>
<organism evidence="6 7">
    <name type="scientific">Dictyostelium purpureum</name>
    <name type="common">Slime mold</name>
    <dbReference type="NCBI Taxonomy" id="5786"/>
    <lineage>
        <taxon>Eukaryota</taxon>
        <taxon>Amoebozoa</taxon>
        <taxon>Evosea</taxon>
        <taxon>Eumycetozoa</taxon>
        <taxon>Dictyostelia</taxon>
        <taxon>Dictyosteliales</taxon>
        <taxon>Dictyosteliaceae</taxon>
        <taxon>Dictyostelium</taxon>
    </lineage>
</organism>
<dbReference type="KEGG" id="dpp:DICPUDRAFT_84709"/>
<evidence type="ECO:0000256" key="5">
    <source>
        <dbReference type="SAM" id="MobiDB-lite"/>
    </source>
</evidence>
<sequence>MNQELQRRYEEKIFEYEEHIKSLQGTKNEYRELINTLSELPNTLQPKIMVPLGKLAFFEGNIKSTNEILILLGDNYFAKRSTKQTIDIIQRRDTDINNNIKDLNEQILALKQRATLSSDLAKSVLEKEYENIIEIKEDYDSDEERELEKKREEKIVEKQKQIEREQKEKASKAPTKESIAKDKQKKQESDSDFDKMLKRLELLETKENNMGEDYDEEDFNKKFSKGVNLDQDDNEDDEEGYKYYGDNNNNDDEDEVEIEEYEDNEDNEGGRNKGNRNKEGDYIEGEYYNEEEGYEYYDENGNLVDINDPNVEYIEEEEEDGDIEEEVDFNDNDLEEMRDFHFDKTGHDLTEKEVKELKEYYNEKKKKRISYIDTPQPPTPPLEPTDKFKPKSILKTSINNNSNNSKNNSNKVFTYDENDENDPRRYIKNLEKQELFKTNKTITTPNPPQDTAFSGDIIEKDTDLFPIDDPIKPPAPSVAPAKQSRFKASRQNK</sequence>